<feature type="compositionally biased region" description="Polar residues" evidence="1">
    <location>
        <begin position="126"/>
        <end position="138"/>
    </location>
</feature>
<dbReference type="Pfam" id="PF00004">
    <property type="entry name" value="AAA"/>
    <property type="match status" value="1"/>
</dbReference>
<dbReference type="Gene3D" id="3.40.50.300">
    <property type="entry name" value="P-loop containing nucleotide triphosphate hydrolases"/>
    <property type="match status" value="1"/>
</dbReference>
<feature type="region of interest" description="Disordered" evidence="1">
    <location>
        <begin position="1096"/>
        <end position="1134"/>
    </location>
</feature>
<dbReference type="Proteomes" id="UP001161017">
    <property type="component" value="Unassembled WGS sequence"/>
</dbReference>
<dbReference type="GO" id="GO:0005524">
    <property type="term" value="F:ATP binding"/>
    <property type="evidence" value="ECO:0007669"/>
    <property type="project" value="InterPro"/>
</dbReference>
<dbReference type="InterPro" id="IPR027417">
    <property type="entry name" value="P-loop_NTPase"/>
</dbReference>
<dbReference type="GO" id="GO:0003677">
    <property type="term" value="F:DNA binding"/>
    <property type="evidence" value="ECO:0007669"/>
    <property type="project" value="TreeGrafter"/>
</dbReference>
<dbReference type="AlphaFoldDB" id="A0AA43TWN5"/>
<reference evidence="3" key="1">
    <citation type="journal article" date="2023" name="Genome Biol. Evol.">
        <title>First Whole Genome Sequence and Flow Cytometry Genome Size Data for the Lichen-Forming Fungus Ramalina farinacea (Ascomycota).</title>
        <authorList>
            <person name="Llewellyn T."/>
            <person name="Mian S."/>
            <person name="Hill R."/>
            <person name="Leitch I.J."/>
            <person name="Gaya E."/>
        </authorList>
    </citation>
    <scope>NUCLEOTIDE SEQUENCE</scope>
    <source>
        <strain evidence="3">LIQ254RAFAR</strain>
    </source>
</reference>
<evidence type="ECO:0000313" key="4">
    <source>
        <dbReference type="Proteomes" id="UP001161017"/>
    </source>
</evidence>
<gene>
    <name evidence="3" type="ORF">OHK93_008578</name>
</gene>
<feature type="region of interest" description="Disordered" evidence="1">
    <location>
        <begin position="384"/>
        <end position="407"/>
    </location>
</feature>
<feature type="compositionally biased region" description="Polar residues" evidence="1">
    <location>
        <begin position="47"/>
        <end position="59"/>
    </location>
</feature>
<accession>A0AA43TWN5</accession>
<feature type="domain" description="AAA+ ATPase" evidence="2">
    <location>
        <begin position="584"/>
        <end position="783"/>
    </location>
</feature>
<comment type="caution">
    <text evidence="3">The sequence shown here is derived from an EMBL/GenBank/DDBJ whole genome shotgun (WGS) entry which is preliminary data.</text>
</comment>
<feature type="region of interest" description="Disordered" evidence="1">
    <location>
        <begin position="284"/>
        <end position="305"/>
    </location>
</feature>
<feature type="compositionally biased region" description="Polar residues" evidence="1">
    <location>
        <begin position="1096"/>
        <end position="1106"/>
    </location>
</feature>
<feature type="region of interest" description="Disordered" evidence="1">
    <location>
        <begin position="559"/>
        <end position="583"/>
    </location>
</feature>
<dbReference type="SUPFAM" id="SSF52540">
    <property type="entry name" value="P-loop containing nucleoside triphosphate hydrolases"/>
    <property type="match status" value="1"/>
</dbReference>
<evidence type="ECO:0000256" key="1">
    <source>
        <dbReference type="SAM" id="MobiDB-lite"/>
    </source>
</evidence>
<feature type="region of interest" description="Disordered" evidence="1">
    <location>
        <begin position="640"/>
        <end position="716"/>
    </location>
</feature>
<feature type="region of interest" description="Disordered" evidence="1">
    <location>
        <begin position="1163"/>
        <end position="1189"/>
    </location>
</feature>
<dbReference type="InterPro" id="IPR003593">
    <property type="entry name" value="AAA+_ATPase"/>
</dbReference>
<dbReference type="EMBL" id="JAPUFD010000009">
    <property type="protein sequence ID" value="MDI1489300.1"/>
    <property type="molecule type" value="Genomic_DNA"/>
</dbReference>
<evidence type="ECO:0000313" key="3">
    <source>
        <dbReference type="EMBL" id="MDI1489300.1"/>
    </source>
</evidence>
<dbReference type="InterPro" id="IPR003959">
    <property type="entry name" value="ATPase_AAA_core"/>
</dbReference>
<feature type="compositionally biased region" description="Basic and acidic residues" evidence="1">
    <location>
        <begin position="661"/>
        <end position="671"/>
    </location>
</feature>
<dbReference type="PANTHER" id="PTHR23389:SF21">
    <property type="entry name" value="ATPASE FAMILY AAA DOMAIN-CONTAINING PROTEIN 5"/>
    <property type="match status" value="1"/>
</dbReference>
<keyword evidence="4" id="KW-1185">Reference proteome</keyword>
<feature type="compositionally biased region" description="Polar residues" evidence="1">
    <location>
        <begin position="89"/>
        <end position="101"/>
    </location>
</feature>
<dbReference type="GO" id="GO:0005634">
    <property type="term" value="C:nucleus"/>
    <property type="evidence" value="ECO:0007669"/>
    <property type="project" value="TreeGrafter"/>
</dbReference>
<feature type="compositionally biased region" description="Polar residues" evidence="1">
    <location>
        <begin position="220"/>
        <end position="235"/>
    </location>
</feature>
<feature type="region of interest" description="Disordered" evidence="1">
    <location>
        <begin position="72"/>
        <end position="183"/>
    </location>
</feature>
<feature type="region of interest" description="Disordered" evidence="1">
    <location>
        <begin position="214"/>
        <end position="243"/>
    </location>
</feature>
<sequence length="1189" mass="130810">MALAVGMASSYGRSVHPFFRPKDPSDNLDASDAPRKRRKTASPEPVQATSNTSISKSSDWVEQLQNAASITPGFLRNGAHISPSKIIGQGSTERSQDQKPNTPLPEEVDANHGEPEQGTSVLGEPGSQSVPIAPSSASKKVAARTPPKKMLKVRSDGKLASPSVQASNAGPRRGRPRRSKDNEELVNQGVVIIKYGKRKKMRKLLGDRINAILSGPPDVQNISSKAATEPSTASPKPTHPFFTGQLASSVEKSDASLADNETKAPITKHGTTQDPMVFKKARVNSKPPGLVDDSTSKAEFGTPSFGTDHARINRFPGALEPSWPPCDMLHVAREASCTLGYPGICDPDNQGGPKSKAPQVTIPGEDEILQPFTDFVTYSRTLRDDRRHEREPEQPKFHRPKRHVIPGPDLQERVRPELYYDQHEAISSRSGPEPTTGVWRSSASKAPVCLRRIYDNIAHSRTAFEKFECETQDWNHKFAPKTAEQVLQSGREALMIRDWLQTLTVNSVGVQHDAQSAALRSKVRKRKRKRARELDDFLVSSDDETADMVTLSENEERQFDGQTGVKKSLVRSDGPSNIEPGQRMSHTIILSGPSGCGKTATVLAIAQELGFEVFEINAGSRRSGRDILDRVGDMTRNHLVRKNASSEPKDAVAPNDSLPAEDEKFHEDLKSGRQGTMNSFFKSTQSSKKKESPKKQTKPPKSDPSPKKMASIKPVKEAGNQKQSLILLEEVDILFEEDKMFWTTVLEMILDTRRPVIMTCVDECLIPFNDMALHGIFRLGVCPEELATDYLTLVACHEGHLIKREAVSALYRAKRFDLRAALTELQFYCQMALGDTKGGLEWMLLDRQRDRRVVSEDTYSKGIGWLGGDMLTDTNVCHFEAKASLLLQVCNWWPIDLTTVAEHLEPSRGSVSLTSPGANLRSLEAYDRECEMLSLSDLIPTVELRDPLMMPLDPTQPEMTDKLRCNFIAGQHLIQADVREDETAFTPALALTMRAFAARLAAERCGIDSQQTDGHGIIQQISGSPKPDVFLHLRAGDIIRTALEPIARATPAVLGMPKGSQISAFDSCFATVAADLAPYVRSIVAYDLRLEEQRRQLSAASSQPGNDKSKVRRTRASRAALEGGSKANTRRERWLPSGTNYDMVLATGGNGWQEAALSMSEKDAIASKDVTDGPSRSSTPVDSMNDELA</sequence>
<dbReference type="PANTHER" id="PTHR23389">
    <property type="entry name" value="CHROMOSOME TRANSMISSION FIDELITY FACTOR 18"/>
    <property type="match status" value="1"/>
</dbReference>
<dbReference type="SMART" id="SM00382">
    <property type="entry name" value="AAA"/>
    <property type="match status" value="1"/>
</dbReference>
<feature type="compositionally biased region" description="Basic and acidic residues" evidence="1">
    <location>
        <begin position="384"/>
        <end position="396"/>
    </location>
</feature>
<dbReference type="GO" id="GO:0016887">
    <property type="term" value="F:ATP hydrolysis activity"/>
    <property type="evidence" value="ECO:0007669"/>
    <property type="project" value="InterPro"/>
</dbReference>
<feature type="region of interest" description="Disordered" evidence="1">
    <location>
        <begin position="1"/>
        <end position="59"/>
    </location>
</feature>
<protein>
    <recommendedName>
        <fullName evidence="2">AAA+ ATPase domain-containing protein</fullName>
    </recommendedName>
</protein>
<dbReference type="CDD" id="cd00009">
    <property type="entry name" value="AAA"/>
    <property type="match status" value="1"/>
</dbReference>
<feature type="compositionally biased region" description="Basic and acidic residues" evidence="1">
    <location>
        <begin position="688"/>
        <end position="706"/>
    </location>
</feature>
<name>A0AA43TWN5_9LECA</name>
<organism evidence="3 4">
    <name type="scientific">Ramalina farinacea</name>
    <dbReference type="NCBI Taxonomy" id="258253"/>
    <lineage>
        <taxon>Eukaryota</taxon>
        <taxon>Fungi</taxon>
        <taxon>Dikarya</taxon>
        <taxon>Ascomycota</taxon>
        <taxon>Pezizomycotina</taxon>
        <taxon>Lecanoromycetes</taxon>
        <taxon>OSLEUM clade</taxon>
        <taxon>Lecanoromycetidae</taxon>
        <taxon>Lecanorales</taxon>
        <taxon>Lecanorineae</taxon>
        <taxon>Ramalinaceae</taxon>
        <taxon>Ramalina</taxon>
    </lineage>
</organism>
<proteinExistence type="predicted"/>
<evidence type="ECO:0000259" key="2">
    <source>
        <dbReference type="SMART" id="SM00382"/>
    </source>
</evidence>